<dbReference type="Gene3D" id="1.10.645.10">
    <property type="entry name" value="Cytochrome-c3 Hydrogenase, chain B"/>
    <property type="match status" value="1"/>
</dbReference>
<dbReference type="PANTHER" id="PTHR43485">
    <property type="entry name" value="HYDROGENASE-4 COMPONENT G"/>
    <property type="match status" value="1"/>
</dbReference>
<dbReference type="GO" id="GO:0051287">
    <property type="term" value="F:NAD binding"/>
    <property type="evidence" value="ECO:0007669"/>
    <property type="project" value="InterPro"/>
</dbReference>
<evidence type="ECO:0000259" key="4">
    <source>
        <dbReference type="Pfam" id="PF00346"/>
    </source>
</evidence>
<dbReference type="SUPFAM" id="SSF143243">
    <property type="entry name" value="Nqo5-like"/>
    <property type="match status" value="1"/>
</dbReference>
<proteinExistence type="predicted"/>
<dbReference type="Pfam" id="PF00346">
    <property type="entry name" value="Complex1_49kDa"/>
    <property type="match status" value="2"/>
</dbReference>
<reference evidence="5" key="1">
    <citation type="submission" date="2016-10" db="EMBL/GenBank/DDBJ databases">
        <authorList>
            <person name="de Groot N.N."/>
        </authorList>
    </citation>
    <scope>NUCLEOTIDE SEQUENCE</scope>
</reference>
<dbReference type="SUPFAM" id="SSF56762">
    <property type="entry name" value="HydB/Nqo4-like"/>
    <property type="match status" value="1"/>
</dbReference>
<keyword evidence="5" id="KW-0456">Lyase</keyword>
<dbReference type="EMBL" id="FPHD01000048">
    <property type="protein sequence ID" value="SFV58140.1"/>
    <property type="molecule type" value="Genomic_DNA"/>
</dbReference>
<feature type="domain" description="NADH:ubiquinone oxidoreductase 30kDa subunit" evidence="3">
    <location>
        <begin position="30"/>
        <end position="91"/>
    </location>
</feature>
<dbReference type="InterPro" id="IPR001135">
    <property type="entry name" value="NADH_Q_OxRdtase_suD"/>
</dbReference>
<dbReference type="InterPro" id="IPR037232">
    <property type="entry name" value="NADH_quin_OxRdtase_su_C/D-like"/>
</dbReference>
<dbReference type="InterPro" id="IPR029014">
    <property type="entry name" value="NiFe-Hase_large"/>
</dbReference>
<dbReference type="GO" id="GO:0016651">
    <property type="term" value="F:oxidoreductase activity, acting on NAD(P)H"/>
    <property type="evidence" value="ECO:0007669"/>
    <property type="project" value="InterPro"/>
</dbReference>
<dbReference type="InterPro" id="IPR052197">
    <property type="entry name" value="ComplexI_49kDa-like"/>
</dbReference>
<gene>
    <name evidence="5" type="ORF">MNB_SV-8-1264</name>
</gene>
<dbReference type="InterPro" id="IPR001268">
    <property type="entry name" value="NADH_UbQ_OxRdtase_30kDa_su"/>
</dbReference>
<accession>A0A1W1BX25</accession>
<dbReference type="AlphaFoldDB" id="A0A1W1BX25"/>
<sequence length="455" mass="52320">MRLIARYAKELPNHFEIITVYEDETQKELVSKEDPVIKTLAKKYPAAIWFERKMHDDFGIIIEDAFDKRPLVHQERFPRGVYPLRKIFTQTQLEEAEYLPYKYEAINGDGVFQVAVGPIHAGIIEPGHFQFSQAGEDMLHLEVRHFYKNRAIEKMLEGKTLAEAKPIIERISGNESIAYQICYRDILLQSSKQELPFALKKYHAFLLELERIIHHLTDLGFIPNDAGFGAALAYGSKLAEEARRKMKALTGHRFGFGSIDFEGKAIDVDATKKYLEKLTEDVAFFEDWIMDVPSLWDRFDTTGVLSQQKAVKYNTVGVVARASGLSLDRRCQPFYFENGFELANEVNGDVGARFKIRLKEVKNSIQLMLNFLEEEESYLELQTITDGEYQAFVESSIGELFMAIDIKEGVIERFFVRDPSFMNWQAVHIMMKKDIIADFPLINKSCDLSYAGNDL</sequence>
<evidence type="ECO:0000259" key="3">
    <source>
        <dbReference type="Pfam" id="PF00329"/>
    </source>
</evidence>
<protein>
    <submittedName>
        <fullName evidence="5">Formate hydrogenlyase subunit 5</fullName>
    </submittedName>
</protein>
<keyword evidence="2" id="KW-0520">NAD</keyword>
<name>A0A1W1BX25_9ZZZZ</name>
<evidence type="ECO:0000256" key="1">
    <source>
        <dbReference type="ARBA" id="ARBA00023002"/>
    </source>
</evidence>
<dbReference type="Pfam" id="PF00329">
    <property type="entry name" value="Complex1_30kDa"/>
    <property type="match status" value="1"/>
</dbReference>
<dbReference type="GO" id="GO:0048038">
    <property type="term" value="F:quinone binding"/>
    <property type="evidence" value="ECO:0007669"/>
    <property type="project" value="InterPro"/>
</dbReference>
<dbReference type="Gene3D" id="3.30.460.80">
    <property type="entry name" value="NADH:ubiquinone oxidoreductase, 30kDa subunit"/>
    <property type="match status" value="1"/>
</dbReference>
<organism evidence="5">
    <name type="scientific">hydrothermal vent metagenome</name>
    <dbReference type="NCBI Taxonomy" id="652676"/>
    <lineage>
        <taxon>unclassified sequences</taxon>
        <taxon>metagenomes</taxon>
        <taxon>ecological metagenomes</taxon>
    </lineage>
</organism>
<dbReference type="PANTHER" id="PTHR43485:SF1">
    <property type="entry name" value="FORMATE HYDROGENLYASE SUBUNIT 5-RELATED"/>
    <property type="match status" value="1"/>
</dbReference>
<evidence type="ECO:0000313" key="5">
    <source>
        <dbReference type="EMBL" id="SFV58140.1"/>
    </source>
</evidence>
<dbReference type="GO" id="GO:0016829">
    <property type="term" value="F:lyase activity"/>
    <property type="evidence" value="ECO:0007669"/>
    <property type="project" value="UniProtKB-KW"/>
</dbReference>
<feature type="domain" description="NADH-quinone oxidoreductase subunit D" evidence="4">
    <location>
        <begin position="225"/>
        <end position="373"/>
    </location>
</feature>
<feature type="domain" description="NADH-quinone oxidoreductase subunit D" evidence="4">
    <location>
        <begin position="383"/>
        <end position="451"/>
    </location>
</feature>
<evidence type="ECO:0000256" key="2">
    <source>
        <dbReference type="ARBA" id="ARBA00023027"/>
    </source>
</evidence>
<dbReference type="GO" id="GO:0008137">
    <property type="term" value="F:NADH dehydrogenase (ubiquinone) activity"/>
    <property type="evidence" value="ECO:0007669"/>
    <property type="project" value="InterPro"/>
</dbReference>
<keyword evidence="1" id="KW-0560">Oxidoreductase</keyword>